<protein>
    <submittedName>
        <fullName evidence="1">Uncharacterized protein</fullName>
    </submittedName>
</protein>
<evidence type="ECO:0000313" key="2">
    <source>
        <dbReference type="Proteomes" id="UP000001025"/>
    </source>
</evidence>
<dbReference type="HOGENOM" id="CLU_3366943_0_0_0"/>
<dbReference type="AlphaFoldDB" id="Q7UN54"/>
<dbReference type="InParanoid" id="Q7UN54"/>
<evidence type="ECO:0000313" key="1">
    <source>
        <dbReference type="EMBL" id="CAD75565.1"/>
    </source>
</evidence>
<sequence>MRRCLDWGDPREVHISVLINGHQLSSAGVPRSISD</sequence>
<keyword evidence="2" id="KW-1185">Reference proteome</keyword>
<name>Q7UN54_RHOBA</name>
<dbReference type="KEGG" id="rba:RB7771"/>
<reference evidence="1 2" key="1">
    <citation type="journal article" date="2003" name="Proc. Natl. Acad. Sci. U.S.A.">
        <title>Complete genome sequence of the marine planctomycete Pirellula sp. strain 1.</title>
        <authorList>
            <person name="Gloeckner F.O."/>
            <person name="Kube M."/>
            <person name="Bauer M."/>
            <person name="Teeling H."/>
            <person name="Lombardot T."/>
            <person name="Ludwig W."/>
            <person name="Gade D."/>
            <person name="Beck A."/>
            <person name="Borzym K."/>
            <person name="Heitmann K."/>
            <person name="Rabus R."/>
            <person name="Schlesner H."/>
            <person name="Amann R."/>
            <person name="Reinhardt R."/>
        </authorList>
    </citation>
    <scope>NUCLEOTIDE SEQUENCE [LARGE SCALE GENOMIC DNA]</scope>
    <source>
        <strain evidence="2">DSM 10527 / NCIMB 13988 / SH1</strain>
    </source>
</reference>
<dbReference type="EnsemblBacteria" id="CAD75565">
    <property type="protein sequence ID" value="CAD75565"/>
    <property type="gene ID" value="RB7771"/>
</dbReference>
<dbReference type="Proteomes" id="UP000001025">
    <property type="component" value="Chromosome"/>
</dbReference>
<organism evidence="1 2">
    <name type="scientific">Rhodopirellula baltica (strain DSM 10527 / NCIMB 13988 / SH1)</name>
    <dbReference type="NCBI Taxonomy" id="243090"/>
    <lineage>
        <taxon>Bacteria</taxon>
        <taxon>Pseudomonadati</taxon>
        <taxon>Planctomycetota</taxon>
        <taxon>Planctomycetia</taxon>
        <taxon>Pirellulales</taxon>
        <taxon>Pirellulaceae</taxon>
        <taxon>Rhodopirellula</taxon>
    </lineage>
</organism>
<proteinExistence type="predicted"/>
<accession>Q7UN54</accession>
<dbReference type="EMBL" id="BX294146">
    <property type="protein sequence ID" value="CAD75565.1"/>
    <property type="molecule type" value="Genomic_DNA"/>
</dbReference>
<gene>
    <name evidence="1" type="ordered locus">RB7771</name>
</gene>